<feature type="transmembrane region" description="Helical" evidence="2">
    <location>
        <begin position="39"/>
        <end position="62"/>
    </location>
</feature>
<accession>A0A1W1C5U9</accession>
<dbReference type="EMBL" id="FPHI01000022">
    <property type="protein sequence ID" value="SFV61139.1"/>
    <property type="molecule type" value="Genomic_DNA"/>
</dbReference>
<sequence>MNKFLFFFIRLTIVFSAIFMGVAIFYFQSNYSFTNALRLGVLSGFFAALALSFIVSIFLSFFHIGQKTPPHNQEDNKESLSKSSQEKTPKKPSAQKKHRQKNVIPTQKETDIFKYMLLMDKEVAHEIILYCLETYNIGEITTSPKGTLHIQTEDEILKIDISAMTKHTTQLFIHAKQKSEAVDKIVAYLKKKESSFLDY</sequence>
<feature type="region of interest" description="Disordered" evidence="1">
    <location>
        <begin position="69"/>
        <end position="103"/>
    </location>
</feature>
<dbReference type="AlphaFoldDB" id="A0A1W1C5U9"/>
<evidence type="ECO:0000256" key="1">
    <source>
        <dbReference type="SAM" id="MobiDB-lite"/>
    </source>
</evidence>
<gene>
    <name evidence="3" type="ORF">MNB_SV-3-1055</name>
</gene>
<reference evidence="3" key="1">
    <citation type="submission" date="2016-10" db="EMBL/GenBank/DDBJ databases">
        <authorList>
            <person name="de Groot N.N."/>
        </authorList>
    </citation>
    <scope>NUCLEOTIDE SEQUENCE</scope>
</reference>
<keyword evidence="2" id="KW-1133">Transmembrane helix</keyword>
<keyword evidence="2" id="KW-0812">Transmembrane</keyword>
<protein>
    <submittedName>
        <fullName evidence="3">Uncharacterized protein</fullName>
    </submittedName>
</protein>
<feature type="transmembrane region" description="Helical" evidence="2">
    <location>
        <begin position="7"/>
        <end position="27"/>
    </location>
</feature>
<name>A0A1W1C5U9_9ZZZZ</name>
<keyword evidence="2" id="KW-0472">Membrane</keyword>
<evidence type="ECO:0000256" key="2">
    <source>
        <dbReference type="SAM" id="Phobius"/>
    </source>
</evidence>
<feature type="compositionally biased region" description="Basic and acidic residues" evidence="1">
    <location>
        <begin position="72"/>
        <end position="89"/>
    </location>
</feature>
<evidence type="ECO:0000313" key="3">
    <source>
        <dbReference type="EMBL" id="SFV61139.1"/>
    </source>
</evidence>
<proteinExistence type="predicted"/>
<organism evidence="3">
    <name type="scientific">hydrothermal vent metagenome</name>
    <dbReference type="NCBI Taxonomy" id="652676"/>
    <lineage>
        <taxon>unclassified sequences</taxon>
        <taxon>metagenomes</taxon>
        <taxon>ecological metagenomes</taxon>
    </lineage>
</organism>